<dbReference type="KEGG" id="bliq:INP51_10565"/>
<dbReference type="GO" id="GO:0003700">
    <property type="term" value="F:DNA-binding transcription factor activity"/>
    <property type="evidence" value="ECO:0007669"/>
    <property type="project" value="InterPro"/>
</dbReference>
<dbReference type="InterPro" id="IPR000524">
    <property type="entry name" value="Tscrpt_reg_HTH_GntR"/>
</dbReference>
<dbReference type="GO" id="GO:0003677">
    <property type="term" value="F:DNA binding"/>
    <property type="evidence" value="ECO:0007669"/>
    <property type="project" value="UniProtKB-KW"/>
</dbReference>
<dbReference type="InterPro" id="IPR028978">
    <property type="entry name" value="Chorismate_lyase_/UTRA_dom_sf"/>
</dbReference>
<accession>A0A7M2RDT6</accession>
<proteinExistence type="predicted"/>
<dbReference type="InterPro" id="IPR036390">
    <property type="entry name" value="WH_DNA-bd_sf"/>
</dbReference>
<dbReference type="SUPFAM" id="SSF64288">
    <property type="entry name" value="Chorismate lyase-like"/>
    <property type="match status" value="1"/>
</dbReference>
<keyword evidence="1" id="KW-0805">Transcription regulation</keyword>
<dbReference type="CDD" id="cd07377">
    <property type="entry name" value="WHTH_GntR"/>
    <property type="match status" value="1"/>
</dbReference>
<dbReference type="PANTHER" id="PTHR44846:SF17">
    <property type="entry name" value="GNTR-FAMILY TRANSCRIPTIONAL REGULATOR"/>
    <property type="match status" value="1"/>
</dbReference>
<dbReference type="Gene3D" id="1.10.10.10">
    <property type="entry name" value="Winged helix-like DNA-binding domain superfamily/Winged helix DNA-binding domain"/>
    <property type="match status" value="1"/>
</dbReference>
<evidence type="ECO:0000313" key="6">
    <source>
        <dbReference type="Proteomes" id="UP000593601"/>
    </source>
</evidence>
<dbReference type="PROSITE" id="PS50949">
    <property type="entry name" value="HTH_GNTR"/>
    <property type="match status" value="1"/>
</dbReference>
<keyword evidence="6" id="KW-1185">Reference proteome</keyword>
<evidence type="ECO:0000256" key="1">
    <source>
        <dbReference type="ARBA" id="ARBA00023015"/>
    </source>
</evidence>
<name>A0A7M2RDT6_9FIRM</name>
<dbReference type="EMBL" id="CP063304">
    <property type="protein sequence ID" value="QOV18456.1"/>
    <property type="molecule type" value="Genomic_DNA"/>
</dbReference>
<dbReference type="Proteomes" id="UP000593601">
    <property type="component" value="Chromosome"/>
</dbReference>
<dbReference type="InterPro" id="IPR050679">
    <property type="entry name" value="Bact_HTH_transcr_reg"/>
</dbReference>
<organism evidence="5 6">
    <name type="scientific">Blautia liquoris</name>
    <dbReference type="NCBI Taxonomy" id="2779518"/>
    <lineage>
        <taxon>Bacteria</taxon>
        <taxon>Bacillati</taxon>
        <taxon>Bacillota</taxon>
        <taxon>Clostridia</taxon>
        <taxon>Lachnospirales</taxon>
        <taxon>Lachnospiraceae</taxon>
        <taxon>Blautia</taxon>
    </lineage>
</organism>
<dbReference type="SMART" id="SM00866">
    <property type="entry name" value="UTRA"/>
    <property type="match status" value="1"/>
</dbReference>
<dbReference type="Pfam" id="PF00392">
    <property type="entry name" value="GntR"/>
    <property type="match status" value="1"/>
</dbReference>
<keyword evidence="3" id="KW-0804">Transcription</keyword>
<reference evidence="5 6" key="1">
    <citation type="submission" date="2020-10" db="EMBL/GenBank/DDBJ databases">
        <title>Blautia liquoris sp.nov., isolated from the mud in a fermentation cellar used for the production of Chinese strong-flavoured liquor.</title>
        <authorList>
            <person name="Lu L."/>
        </authorList>
    </citation>
    <scope>NUCLEOTIDE SEQUENCE [LARGE SCALE GENOMIC DNA]</scope>
    <source>
        <strain evidence="5 6">LZLJ-3</strain>
    </source>
</reference>
<feature type="domain" description="HTH gntR-type" evidence="4">
    <location>
        <begin position="5"/>
        <end position="73"/>
    </location>
</feature>
<dbReference type="RefSeq" id="WP_193734818.1">
    <property type="nucleotide sequence ID" value="NZ_CP063304.1"/>
</dbReference>
<evidence type="ECO:0000256" key="3">
    <source>
        <dbReference type="ARBA" id="ARBA00023163"/>
    </source>
</evidence>
<dbReference type="InterPro" id="IPR011663">
    <property type="entry name" value="UTRA"/>
</dbReference>
<dbReference type="PRINTS" id="PR00035">
    <property type="entry name" value="HTHGNTR"/>
</dbReference>
<dbReference type="Gene3D" id="3.40.1410.10">
    <property type="entry name" value="Chorismate lyase-like"/>
    <property type="match status" value="1"/>
</dbReference>
<dbReference type="Pfam" id="PF07702">
    <property type="entry name" value="UTRA"/>
    <property type="match status" value="1"/>
</dbReference>
<dbReference type="SUPFAM" id="SSF46785">
    <property type="entry name" value="Winged helix' DNA-binding domain"/>
    <property type="match status" value="1"/>
</dbReference>
<gene>
    <name evidence="5" type="ORF">INP51_10565</name>
</gene>
<dbReference type="InterPro" id="IPR036388">
    <property type="entry name" value="WH-like_DNA-bd_sf"/>
</dbReference>
<protein>
    <submittedName>
        <fullName evidence="5">GntR family transcriptional regulator</fullName>
    </submittedName>
</protein>
<dbReference type="GO" id="GO:0045892">
    <property type="term" value="P:negative regulation of DNA-templated transcription"/>
    <property type="evidence" value="ECO:0007669"/>
    <property type="project" value="TreeGrafter"/>
</dbReference>
<dbReference type="AlphaFoldDB" id="A0A7M2RDT6"/>
<dbReference type="PANTHER" id="PTHR44846">
    <property type="entry name" value="MANNOSYL-D-GLYCERATE TRANSPORT/METABOLISM SYSTEM REPRESSOR MNGR-RELATED"/>
    <property type="match status" value="1"/>
</dbReference>
<evidence type="ECO:0000259" key="4">
    <source>
        <dbReference type="PROSITE" id="PS50949"/>
    </source>
</evidence>
<sequence length="240" mass="27966">MYQKEQLSDKYTNIILEDIKNGIYSNADILPAESSIAEHYGISRTMLRDCLSTLEREGFITRKHGLGTFINKPVMDVKVRMDIETEFLDMVKKAGYKPGAKNISSEMIQSDEINKKLRLRDKQILKVVRTITADGHPAIYCEDYIPEDMIENSDYDPKTFEKTIFYFMEKYCNTRVNLDLTEVSAIKADEFISEKLEIQYGNAILYLDEIGYNLVGQPVLYSKEYYANEYFHHMILRKNI</sequence>
<evidence type="ECO:0000313" key="5">
    <source>
        <dbReference type="EMBL" id="QOV18456.1"/>
    </source>
</evidence>
<keyword evidence="2" id="KW-0238">DNA-binding</keyword>
<dbReference type="SMART" id="SM00345">
    <property type="entry name" value="HTH_GNTR"/>
    <property type="match status" value="1"/>
</dbReference>
<evidence type="ECO:0000256" key="2">
    <source>
        <dbReference type="ARBA" id="ARBA00023125"/>
    </source>
</evidence>